<sequence>MSVSELCEWVEFYKTTGKEAPSLSECVSNVIRLAYPGELESFEASRPDEGAWAASLAVLNRHASETDLIKPLQSHLLESYRGPFVPHVSPREAERELKRALAALCIGAFRGAQKAVFINDVINFENHIQIAIFTLLNDEEDGNDDEDESAPEVTVENPPMTPVRSAKDSTERDDVASSCSKNEIKRMMRENSILKDENASLQAELFRQKEAMLQVQQDDEKRKEDVENLKLELRVESAKNERAMKKQVDDYVAHLQDELTQATNKLQGLAGIDKALEAAKDELDILKPMAEKASKLESRLEKYQSKLDEMTRVKETNRRLEEKTAELTEKAYAQENQLHKLSSVQRKLDETKEAMANMAVRLSETEALVSRREHEKNQVAADLDGVRQELSLQLRLKQDMQETLARVQDGATHHSHAPVEHIVDKDMEEEMDSLKRANAKLKEQLSLENASRIDALLEDLDAMTRVKKSFETKFFDAQNQIERLEMDLATTREVCAASQQQRMDTQEALNTTQTSLEALKGDFAHANAMWAEAKTQWEAKSRALEADIQAKTQCMDEQTGCIQVLENQRTSLEQQIREHECSIESMALVNEQSMEMISQLEMDLDHGRQSLSQLQEAKGLLQAELETTKGLWMAESTEFAAFRSEALRTQDEWTAKYEDMVAHQDEMSLELAARVSQLQEKTSHVTSLENIRSTNEENIAALDERVAELETALRHVTESFEMAQEERDAVEQSRLGMERSWDEERATWTKQTADMVTKHEAAIVMWALKLEETTETMEEKLQDKHAAYTAIEAKATSLEEEVKAMQTRHEAARVEWEAKVDAVAQKQVEWEAQLGHYRQKEKRGEAVLVDLKARHAVTTKAKDEAIQILELKMSRLESKNRMLEKERSHFSHQESSKRHVSAEYQAVSLKMDMQMNALKAELESLGAEYKALVVQTQGCSCKYSCDASMKGYVDSMKHMEQQQHAESERRRELILVNAKLIQEQKQLVLRTTSQAQEIQKLKEANNSLMLREERRNKALEHEKENSSKVDDTVKNHTTPSKRKWQDSPQVDESARDHRTTETPSKRFRSSSSPFAAPSPSVISCPAGSVSAHATPSKNSPLLDNATTTATGDDPPPQCSQQ</sequence>
<dbReference type="EMBL" id="CAADRA010006541">
    <property type="protein sequence ID" value="VFT96111.1"/>
    <property type="molecule type" value="Genomic_DNA"/>
</dbReference>
<feature type="compositionally biased region" description="Basic and acidic residues" evidence="2">
    <location>
        <begin position="1018"/>
        <end position="1034"/>
    </location>
</feature>
<evidence type="ECO:0000256" key="2">
    <source>
        <dbReference type="SAM" id="MobiDB-lite"/>
    </source>
</evidence>
<feature type="coiled-coil region" evidence="1">
    <location>
        <begin position="555"/>
        <end position="617"/>
    </location>
</feature>
<accession>A0A485LCL9</accession>
<feature type="region of interest" description="Disordered" evidence="2">
    <location>
        <begin position="139"/>
        <end position="179"/>
    </location>
</feature>
<feature type="coiled-coil region" evidence="1">
    <location>
        <begin position="788"/>
        <end position="815"/>
    </location>
</feature>
<dbReference type="Proteomes" id="UP000332933">
    <property type="component" value="Unassembled WGS sequence"/>
</dbReference>
<evidence type="ECO:0000313" key="3">
    <source>
        <dbReference type="EMBL" id="KAF0689125.1"/>
    </source>
</evidence>
<evidence type="ECO:0000256" key="1">
    <source>
        <dbReference type="SAM" id="Coils"/>
    </source>
</evidence>
<proteinExistence type="predicted"/>
<feature type="compositionally biased region" description="Basic and acidic residues" evidence="2">
    <location>
        <begin position="1052"/>
        <end position="1064"/>
    </location>
</feature>
<feature type="compositionally biased region" description="Low complexity" evidence="2">
    <location>
        <begin position="1069"/>
        <end position="1080"/>
    </location>
</feature>
<dbReference type="EMBL" id="VJMH01006520">
    <property type="protein sequence ID" value="KAF0689125.1"/>
    <property type="molecule type" value="Genomic_DNA"/>
</dbReference>
<dbReference type="OrthoDB" id="49395at2759"/>
<keyword evidence="1" id="KW-0175">Coiled coil</keyword>
<feature type="region of interest" description="Disordered" evidence="2">
    <location>
        <begin position="1018"/>
        <end position="1121"/>
    </location>
</feature>
<feature type="compositionally biased region" description="Basic and acidic residues" evidence="2">
    <location>
        <begin position="165"/>
        <end position="175"/>
    </location>
</feature>
<organism evidence="4 5">
    <name type="scientific">Aphanomyces stellatus</name>
    <dbReference type="NCBI Taxonomy" id="120398"/>
    <lineage>
        <taxon>Eukaryota</taxon>
        <taxon>Sar</taxon>
        <taxon>Stramenopiles</taxon>
        <taxon>Oomycota</taxon>
        <taxon>Saprolegniomycetes</taxon>
        <taxon>Saprolegniales</taxon>
        <taxon>Verrucalvaceae</taxon>
        <taxon>Aphanomyces</taxon>
    </lineage>
</organism>
<protein>
    <submittedName>
        <fullName evidence="4">Aste57867_19397 protein</fullName>
    </submittedName>
</protein>
<reference evidence="4 5" key="1">
    <citation type="submission" date="2019-03" db="EMBL/GenBank/DDBJ databases">
        <authorList>
            <person name="Gaulin E."/>
            <person name="Dumas B."/>
        </authorList>
    </citation>
    <scope>NUCLEOTIDE SEQUENCE [LARGE SCALE GENOMIC DNA]</scope>
    <source>
        <strain evidence="4">CBS 568.67</strain>
    </source>
</reference>
<feature type="coiled-coil region" evidence="1">
    <location>
        <begin position="184"/>
        <end position="246"/>
    </location>
</feature>
<keyword evidence="5" id="KW-1185">Reference proteome</keyword>
<evidence type="ECO:0000313" key="5">
    <source>
        <dbReference type="Proteomes" id="UP000332933"/>
    </source>
</evidence>
<reference evidence="3" key="2">
    <citation type="submission" date="2019-06" db="EMBL/GenBank/DDBJ databases">
        <title>Genomics analysis of Aphanomyces spp. identifies a new class of oomycete effector associated with host adaptation.</title>
        <authorList>
            <person name="Gaulin E."/>
        </authorList>
    </citation>
    <scope>NUCLEOTIDE SEQUENCE</scope>
    <source>
        <strain evidence="3">CBS 578.67</strain>
    </source>
</reference>
<gene>
    <name evidence="4" type="primary">Aste57867_19397</name>
    <name evidence="3" type="ORF">As57867_019333</name>
    <name evidence="4" type="ORF">ASTE57867_19397</name>
</gene>
<feature type="compositionally biased region" description="Acidic residues" evidence="2">
    <location>
        <begin position="139"/>
        <end position="150"/>
    </location>
</feature>
<feature type="compositionally biased region" description="Polar residues" evidence="2">
    <location>
        <begin position="1091"/>
        <end position="1101"/>
    </location>
</feature>
<evidence type="ECO:0000313" key="4">
    <source>
        <dbReference type="EMBL" id="VFT96111.1"/>
    </source>
</evidence>
<feature type="coiled-coil region" evidence="1">
    <location>
        <begin position="293"/>
        <end position="368"/>
    </location>
</feature>
<feature type="coiled-coil region" evidence="1">
    <location>
        <begin position="424"/>
        <end position="501"/>
    </location>
</feature>
<dbReference type="AlphaFoldDB" id="A0A485LCL9"/>
<feature type="coiled-coil region" evidence="1">
    <location>
        <begin position="692"/>
        <end position="726"/>
    </location>
</feature>
<feature type="coiled-coil region" evidence="1">
    <location>
        <begin position="866"/>
        <end position="935"/>
    </location>
</feature>
<name>A0A485LCL9_9STRA</name>